<accession>A0A1B7LCV4</accession>
<dbReference type="SUPFAM" id="SSF47203">
    <property type="entry name" value="Acyl-CoA dehydrogenase C-terminal domain-like"/>
    <property type="match status" value="1"/>
</dbReference>
<dbReference type="EMBL" id="LYVF01000174">
    <property type="protein sequence ID" value="OAT80758.1"/>
    <property type="molecule type" value="Genomic_DNA"/>
</dbReference>
<dbReference type="FunFam" id="1.10.540.10:FF:000001">
    <property type="entry name" value="Very long-chain-specific acyl-CoA dehydrogenase, mitochondrial"/>
    <property type="match status" value="1"/>
</dbReference>
<dbReference type="InterPro" id="IPR006089">
    <property type="entry name" value="Acyl-CoA_DH_CS"/>
</dbReference>
<dbReference type="PROSITE" id="PS00073">
    <property type="entry name" value="ACYL_COA_DH_2"/>
    <property type="match status" value="1"/>
</dbReference>
<dbReference type="GO" id="GO:0003995">
    <property type="term" value="F:acyl-CoA dehydrogenase activity"/>
    <property type="evidence" value="ECO:0007669"/>
    <property type="project" value="InterPro"/>
</dbReference>
<evidence type="ECO:0000256" key="3">
    <source>
        <dbReference type="ARBA" id="ARBA00022630"/>
    </source>
</evidence>
<dbReference type="Pfam" id="PF02771">
    <property type="entry name" value="Acyl-CoA_dh_N"/>
    <property type="match status" value="1"/>
</dbReference>
<evidence type="ECO:0000256" key="4">
    <source>
        <dbReference type="ARBA" id="ARBA00022827"/>
    </source>
</evidence>
<dbReference type="Gene3D" id="1.20.140.10">
    <property type="entry name" value="Butyryl-CoA Dehydrogenase, subunit A, domain 3"/>
    <property type="match status" value="2"/>
</dbReference>
<comment type="similarity">
    <text evidence="2 7">Belongs to the acyl-CoA dehydrogenase family.</text>
</comment>
<evidence type="ECO:0000256" key="2">
    <source>
        <dbReference type="ARBA" id="ARBA00009347"/>
    </source>
</evidence>
<protein>
    <submittedName>
        <fullName evidence="12">Acyl-CoA dehydrogenase</fullName>
    </submittedName>
</protein>
<dbReference type="STRING" id="1838280.A6M21_13010"/>
<reference evidence="12 13" key="1">
    <citation type="submission" date="2016-04" db="EMBL/GenBank/DDBJ databases">
        <authorList>
            <person name="Evans L.H."/>
            <person name="Alamgir A."/>
            <person name="Owens N."/>
            <person name="Weber N.D."/>
            <person name="Virtaneva K."/>
            <person name="Barbian K."/>
            <person name="Babar A."/>
            <person name="Rosenke K."/>
        </authorList>
    </citation>
    <scope>NUCLEOTIDE SEQUENCE [LARGE SCALE GENOMIC DNA]</scope>
    <source>
        <strain evidence="12 13">LMa1</strain>
    </source>
</reference>
<feature type="domain" description="Acyl-CoA dehydrogenase/oxidase C-terminal" evidence="8">
    <location>
        <begin position="246"/>
        <end position="406"/>
    </location>
</feature>
<dbReference type="PANTHER" id="PTHR43884">
    <property type="entry name" value="ACYL-COA DEHYDROGENASE"/>
    <property type="match status" value="1"/>
</dbReference>
<dbReference type="PANTHER" id="PTHR43884:SF12">
    <property type="entry name" value="ISOVALERYL-COA DEHYDROGENASE, MITOCHONDRIAL-RELATED"/>
    <property type="match status" value="1"/>
</dbReference>
<keyword evidence="13" id="KW-1185">Reference proteome</keyword>
<dbReference type="OrthoDB" id="9802447at2"/>
<sequence length="584" mass="63402">MLQKGGNFLLEALNAADVFTPEDISDEHRMIAGTVADFALNELAPRVEELEHQPAGLMRELLVKAGELGLLSADVPEEYGGSDLGKLASIIITENIVAGGSFALGHGAHTGIGSLPIVLFGNEEQKKRYLPGLASGDLIAAYALTEPNAGSDALSARTKAVLSADGKHYILNGEKMFITNAGFADVFITYAKVDGDKFTAFIVDRNTPGFSLGAEENKMGIKGSSTRSLIFEDAKVPVENVLGEIGRGHVIAFNILNIGRLKLGAGCSGSAKMAIGLAAKYALQRQQFNLPIAKFGLIRQKLARMITEAYAAESVIYRLAGMIEESMEDKATGAEIAAAIEEYAIECSIAKVFGSEVLDYIVDELVQIHGGYGYIQEYPAERLYRDSRINRIFEGTNEINRLIIPATLVRRAMKGQLALLPAAKALAGEVLNLRAAAPEEDGRPLAEERTMLAMAKKLFLLVGGQAVEKYMDKLAREEEIIGILADLAIQIYAMESAVLRALKAWEAGPAGAQMKLDLARAFVFDHYPQLEKWAKEAICFLFDGDMLRTQLSIVKRLCKHQPADLIGLRRQIAARLLEAEKYVV</sequence>
<feature type="domain" description="Acyl-CoA dehydrogenase-like C-terminal" evidence="11">
    <location>
        <begin position="455"/>
        <end position="556"/>
    </location>
</feature>
<dbReference type="InterPro" id="IPR009100">
    <property type="entry name" value="AcylCoA_DH/oxidase_NM_dom_sf"/>
</dbReference>
<dbReference type="Proteomes" id="UP000078532">
    <property type="component" value="Unassembled WGS sequence"/>
</dbReference>
<dbReference type="InterPro" id="IPR046373">
    <property type="entry name" value="Acyl-CoA_Oxase/DH_mid-dom_sf"/>
</dbReference>
<dbReference type="InterPro" id="IPR036250">
    <property type="entry name" value="AcylCo_DH-like_C"/>
</dbReference>
<dbReference type="Gene3D" id="1.10.540.10">
    <property type="entry name" value="Acyl-CoA dehydrogenase/oxidase, N-terminal domain"/>
    <property type="match status" value="1"/>
</dbReference>
<evidence type="ECO:0000259" key="10">
    <source>
        <dbReference type="Pfam" id="PF02771"/>
    </source>
</evidence>
<keyword evidence="4 7" id="KW-0274">FAD</keyword>
<dbReference type="AlphaFoldDB" id="A0A1B7LCV4"/>
<gene>
    <name evidence="12" type="ORF">A6M21_13010</name>
</gene>
<organism evidence="12 13">
    <name type="scientific">Desulfotomaculum copahuensis</name>
    <dbReference type="NCBI Taxonomy" id="1838280"/>
    <lineage>
        <taxon>Bacteria</taxon>
        <taxon>Bacillati</taxon>
        <taxon>Bacillota</taxon>
        <taxon>Clostridia</taxon>
        <taxon>Eubacteriales</taxon>
        <taxon>Desulfotomaculaceae</taxon>
        <taxon>Desulfotomaculum</taxon>
    </lineage>
</organism>
<dbReference type="InterPro" id="IPR009075">
    <property type="entry name" value="AcylCo_DH/oxidase_C"/>
</dbReference>
<feature type="domain" description="Acyl-CoA dehydrogenase/oxidase N-terminal" evidence="10">
    <location>
        <begin position="25"/>
        <end position="137"/>
    </location>
</feature>
<dbReference type="FunFam" id="1.20.140.10:FF:000019">
    <property type="entry name" value="Acyl-CoA dehydrogenase"/>
    <property type="match status" value="1"/>
</dbReference>
<dbReference type="InterPro" id="IPR049426">
    <property type="entry name" value="Acyl-CoA-dh-like_C"/>
</dbReference>
<proteinExistence type="inferred from homology"/>
<dbReference type="Pfam" id="PF21263">
    <property type="entry name" value="Acyl-CoA-dh_C"/>
    <property type="match status" value="1"/>
</dbReference>
<dbReference type="Gene3D" id="2.40.110.10">
    <property type="entry name" value="Butyryl-CoA Dehydrogenase, subunit A, domain 2"/>
    <property type="match status" value="1"/>
</dbReference>
<comment type="catalytic activity">
    <reaction evidence="6">
        <text>a 2,3-saturated acyl-CoA + A = a 2,3-dehydroacyl-CoA + AH2</text>
        <dbReference type="Rhea" id="RHEA:48608"/>
        <dbReference type="ChEBI" id="CHEBI:13193"/>
        <dbReference type="ChEBI" id="CHEBI:17499"/>
        <dbReference type="ChEBI" id="CHEBI:60015"/>
        <dbReference type="ChEBI" id="CHEBI:65111"/>
    </reaction>
</comment>
<evidence type="ECO:0000259" key="11">
    <source>
        <dbReference type="Pfam" id="PF21263"/>
    </source>
</evidence>
<evidence type="ECO:0000256" key="7">
    <source>
        <dbReference type="RuleBase" id="RU362125"/>
    </source>
</evidence>
<comment type="caution">
    <text evidence="12">The sequence shown here is derived from an EMBL/GenBank/DDBJ whole genome shotgun (WGS) entry which is preliminary data.</text>
</comment>
<evidence type="ECO:0000259" key="8">
    <source>
        <dbReference type="Pfam" id="PF00441"/>
    </source>
</evidence>
<dbReference type="InterPro" id="IPR006091">
    <property type="entry name" value="Acyl-CoA_Oxase/DH_mid-dom"/>
</dbReference>
<evidence type="ECO:0000313" key="12">
    <source>
        <dbReference type="EMBL" id="OAT80758.1"/>
    </source>
</evidence>
<evidence type="ECO:0000256" key="1">
    <source>
        <dbReference type="ARBA" id="ARBA00001974"/>
    </source>
</evidence>
<comment type="cofactor">
    <cofactor evidence="1 7">
        <name>FAD</name>
        <dbReference type="ChEBI" id="CHEBI:57692"/>
    </cofactor>
</comment>
<evidence type="ECO:0000256" key="6">
    <source>
        <dbReference type="ARBA" id="ARBA00052546"/>
    </source>
</evidence>
<keyword evidence="5 7" id="KW-0560">Oxidoreductase</keyword>
<evidence type="ECO:0000259" key="9">
    <source>
        <dbReference type="Pfam" id="PF02770"/>
    </source>
</evidence>
<dbReference type="InterPro" id="IPR037069">
    <property type="entry name" value="AcylCoA_DH/ox_N_sf"/>
</dbReference>
<dbReference type="SUPFAM" id="SSF56645">
    <property type="entry name" value="Acyl-CoA dehydrogenase NM domain-like"/>
    <property type="match status" value="1"/>
</dbReference>
<dbReference type="Pfam" id="PF00441">
    <property type="entry name" value="Acyl-CoA_dh_1"/>
    <property type="match status" value="1"/>
</dbReference>
<dbReference type="FunFam" id="2.40.110.10:FF:000006">
    <property type="entry name" value="very long-chain specific acyl-CoA dehydrogenase, mitochondrial"/>
    <property type="match status" value="1"/>
</dbReference>
<evidence type="ECO:0000313" key="13">
    <source>
        <dbReference type="Proteomes" id="UP000078532"/>
    </source>
</evidence>
<dbReference type="GO" id="GO:0050660">
    <property type="term" value="F:flavin adenine dinucleotide binding"/>
    <property type="evidence" value="ECO:0007669"/>
    <property type="project" value="InterPro"/>
</dbReference>
<dbReference type="Pfam" id="PF02770">
    <property type="entry name" value="Acyl-CoA_dh_M"/>
    <property type="match status" value="1"/>
</dbReference>
<keyword evidence="3 7" id="KW-0285">Flavoprotein</keyword>
<name>A0A1B7LCV4_9FIRM</name>
<feature type="domain" description="Acyl-CoA oxidase/dehydrogenase middle" evidence="9">
    <location>
        <begin position="141"/>
        <end position="233"/>
    </location>
</feature>
<dbReference type="PROSITE" id="PS00072">
    <property type="entry name" value="ACYL_COA_DH_1"/>
    <property type="match status" value="1"/>
</dbReference>
<dbReference type="InterPro" id="IPR013786">
    <property type="entry name" value="AcylCoA_DH/ox_N"/>
</dbReference>
<dbReference type="RefSeq" id="WP_066669507.1">
    <property type="nucleotide sequence ID" value="NZ_LYVF01000174.1"/>
</dbReference>
<evidence type="ECO:0000256" key="5">
    <source>
        <dbReference type="ARBA" id="ARBA00023002"/>
    </source>
</evidence>